<evidence type="ECO:0000256" key="1">
    <source>
        <dbReference type="SAM" id="SignalP"/>
    </source>
</evidence>
<feature type="signal peptide" evidence="1">
    <location>
        <begin position="1"/>
        <end position="24"/>
    </location>
</feature>
<dbReference type="EMBL" id="PPSX01000061">
    <property type="protein sequence ID" value="RZQ52343.1"/>
    <property type="molecule type" value="Genomic_DNA"/>
</dbReference>
<dbReference type="InterPro" id="IPR036514">
    <property type="entry name" value="SGNH_hydro_sf"/>
</dbReference>
<dbReference type="GO" id="GO:0016788">
    <property type="term" value="F:hydrolase activity, acting on ester bonds"/>
    <property type="evidence" value="ECO:0007669"/>
    <property type="project" value="UniProtKB-ARBA"/>
</dbReference>
<reference evidence="2 3" key="1">
    <citation type="submission" date="2018-01" db="EMBL/GenBank/DDBJ databases">
        <title>Co-occurrence of chitin degradation, pigmentation and bioactivity in marine Pseudoalteromonas.</title>
        <authorList>
            <person name="Paulsen S."/>
            <person name="Gram L."/>
            <person name="Machado H."/>
        </authorList>
    </citation>
    <scope>NUCLEOTIDE SEQUENCE [LARGE SCALE GENOMIC DNA]</scope>
    <source>
        <strain evidence="2 3">S3898</strain>
    </source>
</reference>
<gene>
    <name evidence="2" type="ORF">C1E23_14995</name>
</gene>
<dbReference type="AlphaFoldDB" id="A0A4Q7IJL4"/>
<dbReference type="Proteomes" id="UP000291338">
    <property type="component" value="Unassembled WGS sequence"/>
</dbReference>
<organism evidence="2 3">
    <name type="scientific">Pseudoalteromonas phenolica</name>
    <dbReference type="NCBI Taxonomy" id="161398"/>
    <lineage>
        <taxon>Bacteria</taxon>
        <taxon>Pseudomonadati</taxon>
        <taxon>Pseudomonadota</taxon>
        <taxon>Gammaproteobacteria</taxon>
        <taxon>Alteromonadales</taxon>
        <taxon>Pseudoalteromonadaceae</taxon>
        <taxon>Pseudoalteromonas</taxon>
    </lineage>
</organism>
<dbReference type="PROSITE" id="PS51257">
    <property type="entry name" value="PROKAR_LIPOPROTEIN"/>
    <property type="match status" value="1"/>
</dbReference>
<name>A0A4Q7IJL4_9GAMM</name>
<proteinExistence type="predicted"/>
<accession>A0A4Q7IJL4</accession>
<keyword evidence="1" id="KW-0732">Signal</keyword>
<evidence type="ECO:0008006" key="4">
    <source>
        <dbReference type="Google" id="ProtNLM"/>
    </source>
</evidence>
<evidence type="ECO:0000313" key="3">
    <source>
        <dbReference type="Proteomes" id="UP000291338"/>
    </source>
</evidence>
<sequence>MKIVRLVMQKVILVFMLFSLLACGSSSDNEKQIVATSSVKQTAQTSQEKLPTPIPINQYLASYKVALIGNSHSYGILETLQSVLEHHSGNSNVEIRALAFGYTDELIKDSKLIDELNSGQWSHLIIQGQKYSQSGSYVYSTNATEQFISVAKSLNIMPILFPEHPQKGDPLEGERVYELHKSIAQNHPSCVAPIGLVWNKAIAQLGSQYFYSPDGNHAAAYGFMSTSLTLAQIITGEIVDSDEQQIINSVPSDVQAELARIVSQTLAENDPCN</sequence>
<dbReference type="Gene3D" id="3.40.50.1110">
    <property type="entry name" value="SGNH hydrolase"/>
    <property type="match status" value="1"/>
</dbReference>
<protein>
    <recommendedName>
        <fullName evidence="4">SGNH/GDSL hydrolase family protein</fullName>
    </recommendedName>
</protein>
<evidence type="ECO:0000313" key="2">
    <source>
        <dbReference type="EMBL" id="RZQ52343.1"/>
    </source>
</evidence>
<comment type="caution">
    <text evidence="2">The sequence shown here is derived from an EMBL/GenBank/DDBJ whole genome shotgun (WGS) entry which is preliminary data.</text>
</comment>
<feature type="chain" id="PRO_5020990514" description="SGNH/GDSL hydrolase family protein" evidence="1">
    <location>
        <begin position="25"/>
        <end position="273"/>
    </location>
</feature>